<dbReference type="GO" id="GO:0046900">
    <property type="term" value="P:tetrahydrofolylpolyglutamate metabolic process"/>
    <property type="evidence" value="ECO:0007669"/>
    <property type="project" value="TreeGrafter"/>
</dbReference>
<evidence type="ECO:0000256" key="1">
    <source>
        <dbReference type="SAM" id="SignalP"/>
    </source>
</evidence>
<dbReference type="Gene3D" id="3.40.50.880">
    <property type="match status" value="2"/>
</dbReference>
<dbReference type="OrthoDB" id="64220at2759"/>
<keyword evidence="2" id="KW-0378">Hydrolase</keyword>
<gene>
    <name evidence="2" type="ORF">B4U80_02395</name>
</gene>
<dbReference type="PANTHER" id="PTHR11315:SF0">
    <property type="entry name" value="FOLATE GAMMA-GLUTAMYL HYDROLASE"/>
    <property type="match status" value="1"/>
</dbReference>
<comment type="caution">
    <text evidence="2">The sequence shown here is derived from an EMBL/GenBank/DDBJ whole genome shotgun (WGS) entry which is preliminary data.</text>
</comment>
<feature type="signal peptide" evidence="1">
    <location>
        <begin position="1"/>
        <end position="24"/>
    </location>
</feature>
<keyword evidence="3" id="KW-1185">Reference proteome</keyword>
<reference evidence="2 3" key="1">
    <citation type="journal article" date="2018" name="Gigascience">
        <title>Genomes of trombidid mites reveal novel predicted allergens and laterally-transferred genes associated with secondary metabolism.</title>
        <authorList>
            <person name="Dong X."/>
            <person name="Chaisiri K."/>
            <person name="Xia D."/>
            <person name="Armstrong S.D."/>
            <person name="Fang Y."/>
            <person name="Donnelly M.J."/>
            <person name="Kadowaki T."/>
            <person name="McGarry J.W."/>
            <person name="Darby A.C."/>
            <person name="Makepeace B.L."/>
        </authorList>
    </citation>
    <scope>NUCLEOTIDE SEQUENCE [LARGE SCALE GENOMIC DNA]</scope>
    <source>
        <strain evidence="2">UoL-UT</strain>
    </source>
</reference>
<proteinExistence type="predicted"/>
<dbReference type="PANTHER" id="PTHR11315">
    <property type="entry name" value="PROTEASE FAMILY C26 GAMMA-GLUTAMYL HYDROLASE"/>
    <property type="match status" value="1"/>
</dbReference>
<dbReference type="STRING" id="299467.A0A443RY79"/>
<evidence type="ECO:0000313" key="2">
    <source>
        <dbReference type="EMBL" id="RWS20306.1"/>
    </source>
</evidence>
<sequence>MNYSLLRNLLLLLLLLCVIHSIKSNFSPIIGIITQDTDEHPNSQIMNAGNVKLMEASGARVVPIFIYQDRMYYERIFNSTNAVLFPRSKLDPVPGFNKTGYVKSAKIMFELAVDANTHVIIIQFGQHLWKKSKIFKVGNYFLYSNFSNHFPKTKTKEAKKYPFYGVQFHPEFPVFEYLKKVKGIAYTAESI</sequence>
<dbReference type="InterPro" id="IPR015527">
    <property type="entry name" value="Pept_C26_g-glut_hydrolase"/>
</dbReference>
<dbReference type="GO" id="GO:0005773">
    <property type="term" value="C:vacuole"/>
    <property type="evidence" value="ECO:0007669"/>
    <property type="project" value="TreeGrafter"/>
</dbReference>
<protein>
    <submittedName>
        <fullName evidence="2">Gamma-glutamyl hydrolase-like protein</fullName>
    </submittedName>
</protein>
<name>A0A443RY79_9ACAR</name>
<dbReference type="InterPro" id="IPR029062">
    <property type="entry name" value="Class_I_gatase-like"/>
</dbReference>
<organism evidence="2 3">
    <name type="scientific">Leptotrombidium deliense</name>
    <dbReference type="NCBI Taxonomy" id="299467"/>
    <lineage>
        <taxon>Eukaryota</taxon>
        <taxon>Metazoa</taxon>
        <taxon>Ecdysozoa</taxon>
        <taxon>Arthropoda</taxon>
        <taxon>Chelicerata</taxon>
        <taxon>Arachnida</taxon>
        <taxon>Acari</taxon>
        <taxon>Acariformes</taxon>
        <taxon>Trombidiformes</taxon>
        <taxon>Prostigmata</taxon>
        <taxon>Anystina</taxon>
        <taxon>Parasitengona</taxon>
        <taxon>Trombiculoidea</taxon>
        <taxon>Trombiculidae</taxon>
        <taxon>Leptotrombidium</taxon>
    </lineage>
</organism>
<keyword evidence="1" id="KW-0732">Signal</keyword>
<dbReference type="EMBL" id="NCKV01018426">
    <property type="protein sequence ID" value="RWS20306.1"/>
    <property type="molecule type" value="Genomic_DNA"/>
</dbReference>
<dbReference type="Proteomes" id="UP000288716">
    <property type="component" value="Unassembled WGS sequence"/>
</dbReference>
<dbReference type="VEuPathDB" id="VectorBase:LDEU011734"/>
<evidence type="ECO:0000313" key="3">
    <source>
        <dbReference type="Proteomes" id="UP000288716"/>
    </source>
</evidence>
<dbReference type="GO" id="GO:0034722">
    <property type="term" value="F:gamma-glutamyl-peptidase activity"/>
    <property type="evidence" value="ECO:0007669"/>
    <property type="project" value="TreeGrafter"/>
</dbReference>
<dbReference type="AlphaFoldDB" id="A0A443RY79"/>
<accession>A0A443RY79</accession>
<feature type="chain" id="PRO_5018999254" evidence="1">
    <location>
        <begin position="25"/>
        <end position="191"/>
    </location>
</feature>